<sequence length="444" mass="47863">MPKATRPSLPTSLTDFALPASSSTALASPSPLDDIPPLLQRFRRPSLLSTKGGYFSDGRLHSPLASSFTLHPPARRRLNQNAMQEDGESDKERMLTDSSPSSSSENTTPPLGGPEGSEGETRHPRKKLKHPATPPRKSSTGTETQDFPARNHHRRLSFPVKQPRILRIRAESRPLESEVQSEAAFQRLVASCSELPTQPRTPRNAHDRGRYPEEAGHEEDTQHEPESDDEDEGEDPTFTFVPRGSEPININKPFTPSGSVAGSIAGSINGDDISICGSPGTVAMDIDIPMASPSFTNTSQWRYTPPPTSSAVRSNKRKFSVDDRFDPYPSSAKRRAVSPSMSHLREHGNIGSPLSTRPSTRLPIAIPISIPASTVSSAASSPTIAGSFASSYPRPMSITSSPTLRATMGLASPILRPFPRSKPLEGDEREIEGAGEAVGGLTLS</sequence>
<dbReference type="EMBL" id="JACETU010000002">
    <property type="protein sequence ID" value="KAF7436562.1"/>
    <property type="molecule type" value="Genomic_DNA"/>
</dbReference>
<feature type="compositionally biased region" description="Basic and acidic residues" evidence="1">
    <location>
        <begin position="204"/>
        <end position="225"/>
    </location>
</feature>
<gene>
    <name evidence="2" type="ORF">PC9H_003395</name>
</gene>
<evidence type="ECO:0000256" key="1">
    <source>
        <dbReference type="SAM" id="MobiDB-lite"/>
    </source>
</evidence>
<dbReference type="Proteomes" id="UP000623687">
    <property type="component" value="Unassembled WGS sequence"/>
</dbReference>
<dbReference type="VEuPathDB" id="FungiDB:PC9H_003395"/>
<organism evidence="2 3">
    <name type="scientific">Pleurotus ostreatus</name>
    <name type="common">Oyster mushroom</name>
    <name type="synonym">White-rot fungus</name>
    <dbReference type="NCBI Taxonomy" id="5322"/>
    <lineage>
        <taxon>Eukaryota</taxon>
        <taxon>Fungi</taxon>
        <taxon>Dikarya</taxon>
        <taxon>Basidiomycota</taxon>
        <taxon>Agaricomycotina</taxon>
        <taxon>Agaricomycetes</taxon>
        <taxon>Agaricomycetidae</taxon>
        <taxon>Agaricales</taxon>
        <taxon>Pleurotineae</taxon>
        <taxon>Pleurotaceae</taxon>
        <taxon>Pleurotus</taxon>
    </lineage>
</organism>
<evidence type="ECO:0000313" key="2">
    <source>
        <dbReference type="EMBL" id="KAF7436562.1"/>
    </source>
</evidence>
<evidence type="ECO:0000313" key="3">
    <source>
        <dbReference type="Proteomes" id="UP000623687"/>
    </source>
</evidence>
<protein>
    <submittedName>
        <fullName evidence="2">Uncharacterized protein</fullName>
    </submittedName>
</protein>
<feature type="region of interest" description="Disordered" evidence="1">
    <location>
        <begin position="1"/>
        <end position="166"/>
    </location>
</feature>
<feature type="compositionally biased region" description="Low complexity" evidence="1">
    <location>
        <begin position="98"/>
        <end position="110"/>
    </location>
</feature>
<feature type="region of interest" description="Disordered" evidence="1">
    <location>
        <begin position="297"/>
        <end position="358"/>
    </location>
</feature>
<proteinExistence type="predicted"/>
<comment type="caution">
    <text evidence="2">The sequence shown here is derived from an EMBL/GenBank/DDBJ whole genome shotgun (WGS) entry which is preliminary data.</text>
</comment>
<feature type="compositionally biased region" description="Acidic residues" evidence="1">
    <location>
        <begin position="226"/>
        <end position="235"/>
    </location>
</feature>
<feature type="region of interest" description="Disordered" evidence="1">
    <location>
        <begin position="415"/>
        <end position="444"/>
    </location>
</feature>
<reference evidence="2" key="1">
    <citation type="submission" date="2019-07" db="EMBL/GenBank/DDBJ databases">
        <authorList>
            <person name="Palmer J.M."/>
        </authorList>
    </citation>
    <scope>NUCLEOTIDE SEQUENCE</scope>
    <source>
        <strain evidence="2">PC9</strain>
    </source>
</reference>
<keyword evidence="3" id="KW-1185">Reference proteome</keyword>
<accession>A0A8H7A1U7</accession>
<name>A0A8H7A1U7_PLEOS</name>
<feature type="region of interest" description="Disordered" evidence="1">
    <location>
        <begin position="190"/>
        <end position="254"/>
    </location>
</feature>
<dbReference type="OrthoDB" id="5396103at2759"/>
<dbReference type="RefSeq" id="XP_036634461.1">
    <property type="nucleotide sequence ID" value="XM_036772988.1"/>
</dbReference>
<dbReference type="GeneID" id="59373213"/>
<feature type="compositionally biased region" description="Low complexity" evidence="1">
    <location>
        <begin position="17"/>
        <end position="39"/>
    </location>
</feature>
<feature type="compositionally biased region" description="Polar residues" evidence="1">
    <location>
        <begin position="136"/>
        <end position="145"/>
    </location>
</feature>
<dbReference type="AlphaFoldDB" id="A0A8H7A1U7"/>